<accession>A0A109V0J2</accession>
<gene>
    <name evidence="1" type="ORF">AW171_hschr74465</name>
</gene>
<evidence type="ECO:0000313" key="1">
    <source>
        <dbReference type="EMBL" id="AMD22428.1"/>
    </source>
</evidence>
<dbReference type="EMBL" id="CP014247">
    <property type="protein sequence ID" value="AMD22428.1"/>
    <property type="molecule type" value="Genomic_DNA"/>
</dbReference>
<reference evidence="1 2" key="1">
    <citation type="submission" date="2016-01" db="EMBL/GenBank/DDBJ databases">
        <title>Genome sequence of the yeast Holleya sinecauda.</title>
        <authorList>
            <person name="Dietrich F.S."/>
        </authorList>
    </citation>
    <scope>NUCLEOTIDE SEQUENCE [LARGE SCALE GENOMIC DNA]</scope>
    <source>
        <strain evidence="1 2">ATCC 58844</strain>
    </source>
</reference>
<dbReference type="GeneID" id="28725780"/>
<sequence>MDAGKLFETRSVTEVRDFNLELSLNVVKMRKELRNRLQGSYADILKVGKRIEELYGVFEEVDKGFMELCFNEGEYRISRLAEPAALTQVSAPAVDSNTENGCWVLLKLSEWALAISEFIREPTTIHFRRMVELFPSIADVAGEQYGEIVQQTCQRLEQFLEGPGTAQLTLQQLIDLYGVLERSVVFKFSHKAFESILDQLLVDHQKIMGGSPSAQTFSQRQEFLEALRLKLLKDAEDLLEQSKFSKKTSENQQFDPYALEQTPDSIFVQTIANYELGLSTPSRIKFGQCISKASSILRELRDLQADAGINKLRDRWISRIEDELRSVPGNTEATSGAVKELVNQRNNQRYQKYLENSLSQISV</sequence>
<organism evidence="1 2">
    <name type="scientific">Eremothecium sinecaudum</name>
    <dbReference type="NCBI Taxonomy" id="45286"/>
    <lineage>
        <taxon>Eukaryota</taxon>
        <taxon>Fungi</taxon>
        <taxon>Dikarya</taxon>
        <taxon>Ascomycota</taxon>
        <taxon>Saccharomycotina</taxon>
        <taxon>Saccharomycetes</taxon>
        <taxon>Saccharomycetales</taxon>
        <taxon>Saccharomycetaceae</taxon>
        <taxon>Eremothecium</taxon>
    </lineage>
</organism>
<proteinExistence type="predicted"/>
<protein>
    <submittedName>
        <fullName evidence="1">HGR089Cp</fullName>
    </submittedName>
</protein>
<evidence type="ECO:0000313" key="2">
    <source>
        <dbReference type="Proteomes" id="UP000243052"/>
    </source>
</evidence>
<dbReference type="AlphaFoldDB" id="A0A109V0J2"/>
<keyword evidence="2" id="KW-1185">Reference proteome</keyword>
<dbReference type="RefSeq" id="XP_017989424.1">
    <property type="nucleotide sequence ID" value="XM_018133935.1"/>
</dbReference>
<name>A0A109V0J2_9SACH</name>
<dbReference type="OrthoDB" id="4068191at2759"/>
<dbReference type="Proteomes" id="UP000243052">
    <property type="component" value="Chromosome vii"/>
</dbReference>